<sequence length="661" mass="73422">MWIDRLSAHSTPSATPPTRTPSYSPAPRRPYLDPRAQHERPGLPSRSSSLRSLASGVESRTASSTNLPTQGRLGSSLRNQVENVADPLQVLHTILDSSPRRGRTGRKGSTSLKEKPANLVDDIDFDGSSLQAFAGDGSREQLKSARVDSYVAQSSEESDESQACDEVLKSVEVYLANFQADLGAVSAEIETLQTRSTTMNTKLENRKVVEKLLGPSVEDVSLPPELVRKISEGAIDEGWVKALQELEKKSKAVEAKTKDGGKIKAIEDLRPILTDLTNRAVERIRDHMVAQIKALRSPNINAQIIQQDRFLQYKDLYAFLARHQPQLSDEICQAYINTMRWYYLTNFTRYRESLQKLKLHIIPPTEVLGHLDDSRNGPLSKAKPPTAMHDPFSLGRRIDPLKSTSHMALPSHIAEEDKQTHYIEVPFRNFNRALIDNAAEEYLFLTSFFSSSQSYHAISRTFNSIFSPTFQLGNDFTKHLIEPSADALGVLLCVRLNQHCAFELQRRKVPTCEGYINGTNMLLWPRFQKLMDAHSSSLKTLTASLPGRPAAGSILTSSPAAAQSTAPHPLTQRFVNFIAGILTLSSEAGDDEPVSNSLGRLRQEFEAFLNKMSKGIADKGKRDRFLANNWSLVGTVLEGCEGRLAEDMRAHFEGLKEAASD</sequence>
<evidence type="ECO:0000313" key="2">
    <source>
        <dbReference type="Proteomes" id="UP001186974"/>
    </source>
</evidence>
<dbReference type="Proteomes" id="UP001186974">
    <property type="component" value="Unassembled WGS sequence"/>
</dbReference>
<accession>A0ACC3D5W7</accession>
<protein>
    <submittedName>
        <fullName evidence="1">Uncharacterized protein</fullName>
    </submittedName>
</protein>
<reference evidence="1" key="1">
    <citation type="submission" date="2024-09" db="EMBL/GenBank/DDBJ databases">
        <title>Black Yeasts Isolated from many extreme environments.</title>
        <authorList>
            <person name="Coleine C."/>
            <person name="Stajich J.E."/>
            <person name="Selbmann L."/>
        </authorList>
    </citation>
    <scope>NUCLEOTIDE SEQUENCE</scope>
    <source>
        <strain evidence="1">CCFEE 5737</strain>
    </source>
</reference>
<evidence type="ECO:0000313" key="1">
    <source>
        <dbReference type="EMBL" id="KAK3062342.1"/>
    </source>
</evidence>
<gene>
    <name evidence="1" type="ORF">LTS18_004326</name>
</gene>
<keyword evidence="2" id="KW-1185">Reference proteome</keyword>
<dbReference type="EMBL" id="JAWDJW010007337">
    <property type="protein sequence ID" value="KAK3062342.1"/>
    <property type="molecule type" value="Genomic_DNA"/>
</dbReference>
<comment type="caution">
    <text evidence="1">The sequence shown here is derived from an EMBL/GenBank/DDBJ whole genome shotgun (WGS) entry which is preliminary data.</text>
</comment>
<organism evidence="1 2">
    <name type="scientific">Coniosporium uncinatum</name>
    <dbReference type="NCBI Taxonomy" id="93489"/>
    <lineage>
        <taxon>Eukaryota</taxon>
        <taxon>Fungi</taxon>
        <taxon>Dikarya</taxon>
        <taxon>Ascomycota</taxon>
        <taxon>Pezizomycotina</taxon>
        <taxon>Dothideomycetes</taxon>
        <taxon>Dothideomycetes incertae sedis</taxon>
        <taxon>Coniosporium</taxon>
    </lineage>
</organism>
<proteinExistence type="predicted"/>
<name>A0ACC3D5W7_9PEZI</name>